<dbReference type="Pfam" id="PF06985">
    <property type="entry name" value="HET"/>
    <property type="match status" value="1"/>
</dbReference>
<dbReference type="Proteomes" id="UP000799764">
    <property type="component" value="Unassembled WGS sequence"/>
</dbReference>
<dbReference type="EMBL" id="MU001493">
    <property type="protein sequence ID" value="KAF2450898.1"/>
    <property type="molecule type" value="Genomic_DNA"/>
</dbReference>
<evidence type="ECO:0000259" key="1">
    <source>
        <dbReference type="Pfam" id="PF06985"/>
    </source>
</evidence>
<evidence type="ECO:0000313" key="3">
    <source>
        <dbReference type="Proteomes" id="UP000799764"/>
    </source>
</evidence>
<proteinExistence type="predicted"/>
<protein>
    <submittedName>
        <fullName evidence="2">HET-domain-containing protein</fullName>
    </submittedName>
</protein>
<name>A0A9P4PX22_9PLEO</name>
<gene>
    <name evidence="2" type="ORF">P171DRAFT_516679</name>
</gene>
<feature type="domain" description="Heterokaryon incompatibility" evidence="1">
    <location>
        <begin position="263"/>
        <end position="426"/>
    </location>
</feature>
<evidence type="ECO:0000313" key="2">
    <source>
        <dbReference type="EMBL" id="KAF2450898.1"/>
    </source>
</evidence>
<keyword evidence="3" id="KW-1185">Reference proteome</keyword>
<dbReference type="PANTHER" id="PTHR33112:SF8">
    <property type="entry name" value="HETEROKARYON INCOMPATIBILITY DOMAIN-CONTAINING PROTEIN"/>
    <property type="match status" value="1"/>
</dbReference>
<dbReference type="AlphaFoldDB" id="A0A9P4PX22"/>
<comment type="caution">
    <text evidence="2">The sequence shown here is derived from an EMBL/GenBank/DDBJ whole genome shotgun (WGS) entry which is preliminary data.</text>
</comment>
<sequence>MGKAQGSNRKRTKLTLGTFLQLKSVPANVVAPRSRAPLPAPTEDLRPLLKTFSGGYIASPADYTRDWPTPAEVRARHFKGLCLECQLIFATWGPPNDGLGIRYRGSKNAHHSFKDLERCWCPLCKMLLREFRHYDEESMELVQSREHRATRSHVRVYKHVRHVPCHYVELEFVAGDRVLKPSFRMLIAGRESQPRAGTIHSSTDCDSVWELANKWLRTCRDMHGYCEETYLDKVLPTRLLRVGADNSELRLALSSSLPQSTEYATLSHRWGSKPFLKLTRANIDAFLDNVRFESLSKTFRDAITAARNLGFKHLWIDSLCIVQDDDGDWQHESVKMSHVYSNSSLNLAASDSPDGETGLFFENRPDVPNVWKVSFPPTGTTPSNTMYWERDEKELNKMYVWNCITSGSRAIIEDNALTERAWTLQERLLPPRTLHFGREQIAWECRFCNAYEALPDMFEEGIMGLSPENFAVALEDGDSLEETDNFKLWSDLVEDYSKRSMTYGRDKLVAISGLARILAPVFGMEYVAGLWVKDLIRSLVWHKRIMEPSLGTAPAAYRAPSWSWASVDGQVRFPMGFIERVEGKNAVDADYPATQPAKVLEAVATYPEDQFGEVTSGFICVRAQALFRVTIDTAKWLNERQFPVHIRGLGLIKEFIAYPDFDKEALEGESLLIPLASGIQDYPNDYPELRGLFLEHVEDRVYRRKGTWRIGGQYSDQGFDEINKVDWLWQAEKADRLSIRSECGLDEGKYACLWDGEAYNVTII</sequence>
<reference evidence="2" key="1">
    <citation type="journal article" date="2020" name="Stud. Mycol.">
        <title>101 Dothideomycetes genomes: a test case for predicting lifestyles and emergence of pathogens.</title>
        <authorList>
            <person name="Haridas S."/>
            <person name="Albert R."/>
            <person name="Binder M."/>
            <person name="Bloem J."/>
            <person name="Labutti K."/>
            <person name="Salamov A."/>
            <person name="Andreopoulos B."/>
            <person name="Baker S."/>
            <person name="Barry K."/>
            <person name="Bills G."/>
            <person name="Bluhm B."/>
            <person name="Cannon C."/>
            <person name="Castanera R."/>
            <person name="Culley D."/>
            <person name="Daum C."/>
            <person name="Ezra D."/>
            <person name="Gonzalez J."/>
            <person name="Henrissat B."/>
            <person name="Kuo A."/>
            <person name="Liang C."/>
            <person name="Lipzen A."/>
            <person name="Lutzoni F."/>
            <person name="Magnuson J."/>
            <person name="Mondo S."/>
            <person name="Nolan M."/>
            <person name="Ohm R."/>
            <person name="Pangilinan J."/>
            <person name="Park H.-J."/>
            <person name="Ramirez L."/>
            <person name="Alfaro M."/>
            <person name="Sun H."/>
            <person name="Tritt A."/>
            <person name="Yoshinaga Y."/>
            <person name="Zwiers L.-H."/>
            <person name="Turgeon B."/>
            <person name="Goodwin S."/>
            <person name="Spatafora J."/>
            <person name="Crous P."/>
            <person name="Grigoriev I."/>
        </authorList>
    </citation>
    <scope>NUCLEOTIDE SEQUENCE</scope>
    <source>
        <strain evidence="2">CBS 690.94</strain>
    </source>
</reference>
<dbReference type="InterPro" id="IPR010730">
    <property type="entry name" value="HET"/>
</dbReference>
<organism evidence="2 3">
    <name type="scientific">Karstenula rhodostoma CBS 690.94</name>
    <dbReference type="NCBI Taxonomy" id="1392251"/>
    <lineage>
        <taxon>Eukaryota</taxon>
        <taxon>Fungi</taxon>
        <taxon>Dikarya</taxon>
        <taxon>Ascomycota</taxon>
        <taxon>Pezizomycotina</taxon>
        <taxon>Dothideomycetes</taxon>
        <taxon>Pleosporomycetidae</taxon>
        <taxon>Pleosporales</taxon>
        <taxon>Massarineae</taxon>
        <taxon>Didymosphaeriaceae</taxon>
        <taxon>Karstenula</taxon>
    </lineage>
</organism>
<dbReference type="OrthoDB" id="3486565at2759"/>
<dbReference type="PANTHER" id="PTHR33112">
    <property type="entry name" value="DOMAIN PROTEIN, PUTATIVE-RELATED"/>
    <property type="match status" value="1"/>
</dbReference>
<accession>A0A9P4PX22</accession>